<dbReference type="EMBL" id="QGGY01000016">
    <property type="protein sequence ID" value="PWJ72704.1"/>
    <property type="molecule type" value="Genomic_DNA"/>
</dbReference>
<keyword evidence="3" id="KW-0804">Transcription</keyword>
<dbReference type="AlphaFoldDB" id="A0AB73SZG0"/>
<dbReference type="Proteomes" id="UP000245412">
    <property type="component" value="Unassembled WGS sequence"/>
</dbReference>
<evidence type="ECO:0000313" key="7">
    <source>
        <dbReference type="Proteomes" id="UP000245412"/>
    </source>
</evidence>
<evidence type="ECO:0000259" key="5">
    <source>
        <dbReference type="PROSITE" id="PS51063"/>
    </source>
</evidence>
<dbReference type="PROSITE" id="PS50042">
    <property type="entry name" value="CNMP_BINDING_3"/>
    <property type="match status" value="1"/>
</dbReference>
<evidence type="ECO:0000256" key="1">
    <source>
        <dbReference type="ARBA" id="ARBA00023015"/>
    </source>
</evidence>
<dbReference type="GO" id="GO:0003677">
    <property type="term" value="F:DNA binding"/>
    <property type="evidence" value="ECO:0007669"/>
    <property type="project" value="UniProtKB-KW"/>
</dbReference>
<dbReference type="Gene3D" id="1.10.10.10">
    <property type="entry name" value="Winged helix-like DNA-binding domain superfamily/Winged helix DNA-binding domain"/>
    <property type="match status" value="1"/>
</dbReference>
<dbReference type="InterPro" id="IPR036390">
    <property type="entry name" value="WH_DNA-bd_sf"/>
</dbReference>
<keyword evidence="2" id="KW-0238">DNA-binding</keyword>
<organism evidence="6 7">
    <name type="scientific">Murimonas intestini</name>
    <dbReference type="NCBI Taxonomy" id="1337051"/>
    <lineage>
        <taxon>Bacteria</taxon>
        <taxon>Bacillati</taxon>
        <taxon>Bacillota</taxon>
        <taxon>Clostridia</taxon>
        <taxon>Lachnospirales</taxon>
        <taxon>Lachnospiraceae</taxon>
        <taxon>Murimonas</taxon>
    </lineage>
</organism>
<comment type="caution">
    <text evidence="6">The sequence shown here is derived from an EMBL/GenBank/DDBJ whole genome shotgun (WGS) entry which is preliminary data.</text>
</comment>
<protein>
    <submittedName>
        <fullName evidence="6">CRP/FNR family transcriptional regulator</fullName>
    </submittedName>
</protein>
<dbReference type="Pfam" id="PF00027">
    <property type="entry name" value="cNMP_binding"/>
    <property type="match status" value="1"/>
</dbReference>
<dbReference type="InterPro" id="IPR000595">
    <property type="entry name" value="cNMP-bd_dom"/>
</dbReference>
<dbReference type="SUPFAM" id="SSF46785">
    <property type="entry name" value="Winged helix' DNA-binding domain"/>
    <property type="match status" value="1"/>
</dbReference>
<sequence length="232" mass="26660">MAQEETDKAIGKDMEKELASYFPFWEKLEERQRADICSHAVSSRYSKGTFVHNAAEECVGIILVRSGQLRVYIQSEDGRDITLYRLFSGDTCVLSASCFMEEITFDILIDAEEDSSLITVRPDIFRSLAKENIYAENYIYKQTAERFSDVMWTMQQILFMSFDKRLAVFLIDELAKAGGDTLYITHDQIAKYTGSAREVVSRMLKYFEGEGLVKISRGKVCVLDRKRLKELT</sequence>
<dbReference type="CDD" id="cd00038">
    <property type="entry name" value="CAP_ED"/>
    <property type="match status" value="1"/>
</dbReference>
<gene>
    <name evidence="6" type="ORF">C7383_11618</name>
</gene>
<dbReference type="InterPro" id="IPR018490">
    <property type="entry name" value="cNMP-bd_dom_sf"/>
</dbReference>
<proteinExistence type="predicted"/>
<name>A0AB73SZG0_9FIRM</name>
<evidence type="ECO:0000259" key="4">
    <source>
        <dbReference type="PROSITE" id="PS50042"/>
    </source>
</evidence>
<keyword evidence="7" id="KW-1185">Reference proteome</keyword>
<dbReference type="SUPFAM" id="SSF51206">
    <property type="entry name" value="cAMP-binding domain-like"/>
    <property type="match status" value="1"/>
</dbReference>
<feature type="domain" description="HTH crp-type" evidence="5">
    <location>
        <begin position="160"/>
        <end position="226"/>
    </location>
</feature>
<dbReference type="CDD" id="cd00092">
    <property type="entry name" value="HTH_CRP"/>
    <property type="match status" value="1"/>
</dbReference>
<evidence type="ECO:0000313" key="6">
    <source>
        <dbReference type="EMBL" id="PWJ72704.1"/>
    </source>
</evidence>
<feature type="domain" description="Cyclic nucleotide-binding" evidence="4">
    <location>
        <begin position="24"/>
        <end position="146"/>
    </location>
</feature>
<dbReference type="SMART" id="SM00419">
    <property type="entry name" value="HTH_CRP"/>
    <property type="match status" value="1"/>
</dbReference>
<dbReference type="Pfam" id="PF13545">
    <property type="entry name" value="HTH_Crp_2"/>
    <property type="match status" value="1"/>
</dbReference>
<dbReference type="PRINTS" id="PR00034">
    <property type="entry name" value="HTHCRP"/>
</dbReference>
<accession>A0AB73SZG0</accession>
<dbReference type="Gene3D" id="2.60.120.10">
    <property type="entry name" value="Jelly Rolls"/>
    <property type="match status" value="1"/>
</dbReference>
<dbReference type="PROSITE" id="PS51063">
    <property type="entry name" value="HTH_CRP_2"/>
    <property type="match status" value="1"/>
</dbReference>
<dbReference type="GO" id="GO:0006355">
    <property type="term" value="P:regulation of DNA-templated transcription"/>
    <property type="evidence" value="ECO:0007669"/>
    <property type="project" value="InterPro"/>
</dbReference>
<dbReference type="InterPro" id="IPR012318">
    <property type="entry name" value="HTH_CRP"/>
</dbReference>
<dbReference type="RefSeq" id="WP_243134810.1">
    <property type="nucleotide sequence ID" value="NZ_CABJAT010000004.1"/>
</dbReference>
<evidence type="ECO:0000256" key="2">
    <source>
        <dbReference type="ARBA" id="ARBA00023125"/>
    </source>
</evidence>
<keyword evidence="1" id="KW-0805">Transcription regulation</keyword>
<dbReference type="InterPro" id="IPR036388">
    <property type="entry name" value="WH-like_DNA-bd_sf"/>
</dbReference>
<reference evidence="6 7" key="1">
    <citation type="submission" date="2018-05" db="EMBL/GenBank/DDBJ databases">
        <authorList>
            <person name="Goeker M."/>
            <person name="Huntemann M."/>
            <person name="Clum A."/>
            <person name="Pillay M."/>
            <person name="Palaniappan K."/>
            <person name="Varghese N."/>
            <person name="Mikhailova N."/>
            <person name="Stamatis D."/>
            <person name="Reddy T."/>
            <person name="Daum C."/>
            <person name="Shapiro N."/>
            <person name="Ivanova N."/>
            <person name="Kyrpides N."/>
            <person name="Woyke T."/>
        </authorList>
    </citation>
    <scope>NUCLEOTIDE SEQUENCE [LARGE SCALE GENOMIC DNA]</scope>
    <source>
        <strain evidence="6 7">DSM 26524</strain>
    </source>
</reference>
<dbReference type="InterPro" id="IPR014710">
    <property type="entry name" value="RmlC-like_jellyroll"/>
</dbReference>
<evidence type="ECO:0000256" key="3">
    <source>
        <dbReference type="ARBA" id="ARBA00023163"/>
    </source>
</evidence>